<dbReference type="InterPro" id="IPR039261">
    <property type="entry name" value="FNR_nucleotide-bd"/>
</dbReference>
<sequence length="960" mass="106798">MKVIQPGQLAPVPRFRALTATIPQGPGRDLYLSIHKTMKDLGRAVLVGQQRRLIEFLSSSLGYETLVAMTEVSINDPEACSAFSVYLTTLEQAYHWPRECTLSTPEELENHKFVIQMLQQPELQDILLCSVDARNLQSVVPSRLARSALTIAKAMIDEASLAQSQGLDLPRERQDLVNLLYRTSRGDWFIQGDYRDPDSHLEFGRLHEVTCTNGTQRSVQEIFECFSGLSWLQRIPILHRNLPSTSEILCTAYTDLQVAMAIARDELLSMVIDEPVWGLTFAKVSKGVGFCTIGAGGADCPMFRMMDALCGRVDNVNQAALLEELDFRSRFFPPTIRALINDLATAPSIRHFINSGQANYELVQAFKAMEQIRYDLYEMHRKKAMRIALALRAGQQATSSGTQNASSPEKHIAMTLSAAIDVRFGQDATNPQVDAFAWSSPLLRSEGGQVQAARIQLVFSTPLAVSPGDGLNIAVEVKQGEWHVRTYSITHAFARRKTSKTKGQVCQAVGSVEICVRNKGEVSSFLCNQETGFPVRVMIKPAPHFRIAGNSSPDEQTLFIAQGGAVGVFLAWLSWQDQLVGTYKLIVGARDYNMLAYASQLQKISSSFSNHLKVLVALSKPSPGDIRKLLSGRLKAFTGRVTTHLDFALSSNPTTTYVCGSSSFALGVVHCLSQSITRTEIATPSRLRPIVTSRLPNVRLHVAASVEGPLDKPLLRPITKAELTLHNSPGDLWIALGDLVYDITAVPRFHPGGEKVLIYRAGRQAQDVFETVHDGCYMTNSLLNEMVIGRLVSSGEGFQEWEDLLDKIVEIQNDLTNHSRFEQTPTGYSRQLSQSPPVEVLRASMDCFTKGWASLLNRVGADDMERCRLRSTYEKTNSALHTHLRQVYDMDFDHVHRYAEALRKVFDAHALTTGRIHGVIDGIKRHIVDCLYQRKQPQLSILDDSTESIILSIQETAKYY</sequence>
<dbReference type="PROSITE" id="PS50255">
    <property type="entry name" value="CYTOCHROME_B5_2"/>
    <property type="match status" value="1"/>
</dbReference>
<dbReference type="AlphaFoldDB" id="A0A0M9ER55"/>
<reference evidence="6 7" key="1">
    <citation type="submission" date="2015-04" db="EMBL/GenBank/DDBJ databases">
        <title>The draft genome sequence of Fusarium langsethiae, a T-2/HT-2 mycotoxin producer.</title>
        <authorList>
            <person name="Lysoe E."/>
            <person name="Divon H.H."/>
            <person name="Terzi V."/>
            <person name="Orru L."/>
            <person name="Lamontanara A."/>
            <person name="Kolseth A.-K."/>
            <person name="Frandsen R.J."/>
            <person name="Nielsen K."/>
            <person name="Thrane U."/>
        </authorList>
    </citation>
    <scope>NUCLEOTIDE SEQUENCE [LARGE SCALE GENOMIC DNA]</scope>
    <source>
        <strain evidence="6 7">Fl201059</strain>
    </source>
</reference>
<dbReference type="InterPro" id="IPR037217">
    <property type="entry name" value="Trp/Indoleamine_2_3_dOase-like"/>
</dbReference>
<dbReference type="GO" id="GO:0019441">
    <property type="term" value="P:L-tryptophan catabolic process to kynurenine"/>
    <property type="evidence" value="ECO:0007669"/>
    <property type="project" value="InterPro"/>
</dbReference>
<dbReference type="Gene3D" id="3.40.50.80">
    <property type="entry name" value="Nucleotide-binding domain of ferredoxin-NADP reductase (FNR) module"/>
    <property type="match status" value="1"/>
</dbReference>
<dbReference type="PANTHER" id="PTHR46237:SF1">
    <property type="entry name" value="CYTOCHROME B5 REDUCTASE 4"/>
    <property type="match status" value="1"/>
</dbReference>
<gene>
    <name evidence="6" type="ORF">FLAG1_08957</name>
</gene>
<protein>
    <submittedName>
        <fullName evidence="6">Cytochrome b5 heme steroid-containing protein</fullName>
    </submittedName>
</protein>
<dbReference type="GO" id="GO:0020037">
    <property type="term" value="F:heme binding"/>
    <property type="evidence" value="ECO:0007669"/>
    <property type="project" value="InterPro"/>
</dbReference>
<evidence type="ECO:0000256" key="1">
    <source>
        <dbReference type="ARBA" id="ARBA00006105"/>
    </source>
</evidence>
<evidence type="ECO:0000259" key="5">
    <source>
        <dbReference type="PROSITE" id="PS50255"/>
    </source>
</evidence>
<keyword evidence="2" id="KW-0349">Heme</keyword>
<keyword evidence="4" id="KW-0408">Iron</keyword>
<dbReference type="SUPFAM" id="SSF52343">
    <property type="entry name" value="Ferredoxin reductase-like, C-terminal NADP-linked domain"/>
    <property type="match status" value="1"/>
</dbReference>
<dbReference type="SUPFAM" id="SSF63380">
    <property type="entry name" value="Riboflavin synthase domain-like"/>
    <property type="match status" value="1"/>
</dbReference>
<dbReference type="GO" id="GO:0005737">
    <property type="term" value="C:cytoplasm"/>
    <property type="evidence" value="ECO:0007669"/>
    <property type="project" value="TreeGrafter"/>
</dbReference>
<evidence type="ECO:0000256" key="2">
    <source>
        <dbReference type="ARBA" id="ARBA00022617"/>
    </source>
</evidence>
<name>A0A0M9ER55_FUSLA</name>
<dbReference type="Gene3D" id="3.10.120.10">
    <property type="entry name" value="Cytochrome b5-like heme/steroid binding domain"/>
    <property type="match status" value="1"/>
</dbReference>
<evidence type="ECO:0000256" key="3">
    <source>
        <dbReference type="ARBA" id="ARBA00022723"/>
    </source>
</evidence>
<evidence type="ECO:0000313" key="6">
    <source>
        <dbReference type="EMBL" id="KPA38208.1"/>
    </source>
</evidence>
<dbReference type="GO" id="GO:0046872">
    <property type="term" value="F:metal ion binding"/>
    <property type="evidence" value="ECO:0007669"/>
    <property type="project" value="UniProtKB-KW"/>
</dbReference>
<feature type="domain" description="Cytochrome b5 heme-binding" evidence="5">
    <location>
        <begin position="715"/>
        <end position="792"/>
    </location>
</feature>
<evidence type="ECO:0000256" key="4">
    <source>
        <dbReference type="ARBA" id="ARBA00023004"/>
    </source>
</evidence>
<accession>A0A0M9ER55</accession>
<dbReference type="Pfam" id="PF00173">
    <property type="entry name" value="Cyt-b5"/>
    <property type="match status" value="1"/>
</dbReference>
<dbReference type="InterPro" id="IPR036400">
    <property type="entry name" value="Cyt_B5-like_heme/steroid_sf"/>
</dbReference>
<keyword evidence="7" id="KW-1185">Reference proteome</keyword>
<dbReference type="SUPFAM" id="SSF140959">
    <property type="entry name" value="Indolic compounds 2,3-dioxygenase-like"/>
    <property type="match status" value="1"/>
</dbReference>
<comment type="similarity">
    <text evidence="1">Belongs to the flavoprotein pyridine nucleotide cytochrome reductase family.</text>
</comment>
<dbReference type="PANTHER" id="PTHR46237">
    <property type="entry name" value="CYTOCHROME B5 REDUCTASE 4 FAMILY MEMBER"/>
    <property type="match status" value="1"/>
</dbReference>
<dbReference type="GO" id="GO:0004128">
    <property type="term" value="F:cytochrome-b5 reductase activity, acting on NAD(P)H"/>
    <property type="evidence" value="ECO:0007669"/>
    <property type="project" value="TreeGrafter"/>
</dbReference>
<organism evidence="6 7">
    <name type="scientific">Fusarium langsethiae</name>
    <dbReference type="NCBI Taxonomy" id="179993"/>
    <lineage>
        <taxon>Eukaryota</taxon>
        <taxon>Fungi</taxon>
        <taxon>Dikarya</taxon>
        <taxon>Ascomycota</taxon>
        <taxon>Pezizomycotina</taxon>
        <taxon>Sordariomycetes</taxon>
        <taxon>Hypocreomycetidae</taxon>
        <taxon>Hypocreales</taxon>
        <taxon>Nectriaceae</taxon>
        <taxon>Fusarium</taxon>
    </lineage>
</organism>
<comment type="caution">
    <text evidence="6">The sequence shown here is derived from an EMBL/GenBank/DDBJ whole genome shotgun (WGS) entry which is preliminary data.</text>
</comment>
<dbReference type="EMBL" id="JXCE01000303">
    <property type="protein sequence ID" value="KPA38208.1"/>
    <property type="molecule type" value="Genomic_DNA"/>
</dbReference>
<evidence type="ECO:0000313" key="7">
    <source>
        <dbReference type="Proteomes" id="UP000037904"/>
    </source>
</evidence>
<dbReference type="InterPro" id="IPR001199">
    <property type="entry name" value="Cyt_B5-like_heme/steroid-bd"/>
</dbReference>
<dbReference type="SUPFAM" id="SSF55856">
    <property type="entry name" value="Cytochrome b5-like heme/steroid binding domain"/>
    <property type="match status" value="1"/>
</dbReference>
<dbReference type="InterPro" id="IPR017938">
    <property type="entry name" value="Riboflavin_synthase-like_b-brl"/>
</dbReference>
<dbReference type="SMART" id="SM01117">
    <property type="entry name" value="Cyt-b5"/>
    <property type="match status" value="1"/>
</dbReference>
<keyword evidence="3" id="KW-0479">Metal-binding</keyword>
<dbReference type="InterPro" id="IPR051872">
    <property type="entry name" value="Cytochrome_b5/Flavoprotein_Rdt"/>
</dbReference>
<dbReference type="Proteomes" id="UP000037904">
    <property type="component" value="Unassembled WGS sequence"/>
</dbReference>
<proteinExistence type="inferred from homology"/>
<dbReference type="OrthoDB" id="432299at2759"/>